<name>A0A3N4HUX3_ASCIM</name>
<dbReference type="Proteomes" id="UP000275078">
    <property type="component" value="Unassembled WGS sequence"/>
</dbReference>
<organism evidence="2 3">
    <name type="scientific">Ascobolus immersus RN42</name>
    <dbReference type="NCBI Taxonomy" id="1160509"/>
    <lineage>
        <taxon>Eukaryota</taxon>
        <taxon>Fungi</taxon>
        <taxon>Dikarya</taxon>
        <taxon>Ascomycota</taxon>
        <taxon>Pezizomycotina</taxon>
        <taxon>Pezizomycetes</taxon>
        <taxon>Pezizales</taxon>
        <taxon>Ascobolaceae</taxon>
        <taxon>Ascobolus</taxon>
    </lineage>
</organism>
<gene>
    <name evidence="2" type="ORF">BJ508DRAFT_378723</name>
</gene>
<accession>A0A3N4HUX3</accession>
<feature type="region of interest" description="Disordered" evidence="1">
    <location>
        <begin position="72"/>
        <end position="94"/>
    </location>
</feature>
<reference evidence="2 3" key="1">
    <citation type="journal article" date="2018" name="Nat. Ecol. Evol.">
        <title>Pezizomycetes genomes reveal the molecular basis of ectomycorrhizal truffle lifestyle.</title>
        <authorList>
            <person name="Murat C."/>
            <person name="Payen T."/>
            <person name="Noel B."/>
            <person name="Kuo A."/>
            <person name="Morin E."/>
            <person name="Chen J."/>
            <person name="Kohler A."/>
            <person name="Krizsan K."/>
            <person name="Balestrini R."/>
            <person name="Da Silva C."/>
            <person name="Montanini B."/>
            <person name="Hainaut M."/>
            <person name="Levati E."/>
            <person name="Barry K.W."/>
            <person name="Belfiori B."/>
            <person name="Cichocki N."/>
            <person name="Clum A."/>
            <person name="Dockter R.B."/>
            <person name="Fauchery L."/>
            <person name="Guy J."/>
            <person name="Iotti M."/>
            <person name="Le Tacon F."/>
            <person name="Lindquist E.A."/>
            <person name="Lipzen A."/>
            <person name="Malagnac F."/>
            <person name="Mello A."/>
            <person name="Molinier V."/>
            <person name="Miyauchi S."/>
            <person name="Poulain J."/>
            <person name="Riccioni C."/>
            <person name="Rubini A."/>
            <person name="Sitrit Y."/>
            <person name="Splivallo R."/>
            <person name="Traeger S."/>
            <person name="Wang M."/>
            <person name="Zifcakova L."/>
            <person name="Wipf D."/>
            <person name="Zambonelli A."/>
            <person name="Paolocci F."/>
            <person name="Nowrousian M."/>
            <person name="Ottonello S."/>
            <person name="Baldrian P."/>
            <person name="Spatafora J.W."/>
            <person name="Henrissat B."/>
            <person name="Nagy L.G."/>
            <person name="Aury J.M."/>
            <person name="Wincker P."/>
            <person name="Grigoriev I.V."/>
            <person name="Bonfante P."/>
            <person name="Martin F.M."/>
        </authorList>
    </citation>
    <scope>NUCLEOTIDE SEQUENCE [LARGE SCALE GENOMIC DNA]</scope>
    <source>
        <strain evidence="2 3">RN42</strain>
    </source>
</reference>
<evidence type="ECO:0000256" key="1">
    <source>
        <dbReference type="SAM" id="MobiDB-lite"/>
    </source>
</evidence>
<feature type="compositionally biased region" description="Polar residues" evidence="1">
    <location>
        <begin position="72"/>
        <end position="88"/>
    </location>
</feature>
<protein>
    <submittedName>
        <fullName evidence="2">Uncharacterized protein</fullName>
    </submittedName>
</protein>
<sequence>MQQPQPQPKASPMPDPRSELVDRLRPYHLDMIVRCSDSQLGEIYDCFGIDFTPIRNDLIGLYQAMGIIRQASSKQNGEARTQNEASPTSKRDTLRKQVLHDMTNKAASPPKKGNGSAIQFNPKAADFSPASGSPAYEQVSAINGGERTCHGEAERLQQGSGGQGRPARANTKINYNRSTPKLVLPPAKGASSAAVKDTKIGANNRQAHAPKTAADSIKENGGRKAVQSLLHKEKIVSAYRMDREKELLAAIAGGNTEAMRALFAVKDTLSKKGVEKPSKGNYRVHGESVLVAREQLKAKQMQAGQSV</sequence>
<dbReference type="AlphaFoldDB" id="A0A3N4HUX3"/>
<dbReference type="EMBL" id="ML119722">
    <property type="protein sequence ID" value="RPA77663.1"/>
    <property type="molecule type" value="Genomic_DNA"/>
</dbReference>
<evidence type="ECO:0000313" key="3">
    <source>
        <dbReference type="Proteomes" id="UP000275078"/>
    </source>
</evidence>
<keyword evidence="3" id="KW-1185">Reference proteome</keyword>
<proteinExistence type="predicted"/>
<evidence type="ECO:0000313" key="2">
    <source>
        <dbReference type="EMBL" id="RPA77663.1"/>
    </source>
</evidence>